<dbReference type="STRING" id="1296100.A0A1B9GBE7"/>
<dbReference type="EMBL" id="KI894019">
    <property type="protein sequence ID" value="OCF28339.1"/>
    <property type="molecule type" value="Genomic_DNA"/>
</dbReference>
<evidence type="ECO:0000256" key="1">
    <source>
        <dbReference type="SAM" id="MobiDB-lite"/>
    </source>
</evidence>
<dbReference type="Pfam" id="PF10276">
    <property type="entry name" value="zf-CHCC"/>
    <property type="match status" value="1"/>
</dbReference>
<evidence type="ECO:0000259" key="2">
    <source>
        <dbReference type="Pfam" id="PF10276"/>
    </source>
</evidence>
<organism evidence="3">
    <name type="scientific">Kwoniella bestiolae CBS 10118</name>
    <dbReference type="NCBI Taxonomy" id="1296100"/>
    <lineage>
        <taxon>Eukaryota</taxon>
        <taxon>Fungi</taxon>
        <taxon>Dikarya</taxon>
        <taxon>Basidiomycota</taxon>
        <taxon>Agaricomycotina</taxon>
        <taxon>Tremellomycetes</taxon>
        <taxon>Tremellales</taxon>
        <taxon>Cryptococcaceae</taxon>
        <taxon>Kwoniella</taxon>
    </lineage>
</organism>
<dbReference type="PANTHER" id="PTHR13156:SF0">
    <property type="entry name" value="NADH DEHYDROGENASE [UBIQUINONE] IRON-SULFUR PROTEIN 6, MITOCHONDRIAL"/>
    <property type="match status" value="1"/>
</dbReference>
<reference evidence="3" key="1">
    <citation type="submission" date="2013-07" db="EMBL/GenBank/DDBJ databases">
        <title>The Genome Sequence of Cryptococcus bestiolae CBS10118.</title>
        <authorList>
            <consortium name="The Broad Institute Genome Sequencing Platform"/>
            <person name="Cuomo C."/>
            <person name="Litvintseva A."/>
            <person name="Chen Y."/>
            <person name="Heitman J."/>
            <person name="Sun S."/>
            <person name="Springer D."/>
            <person name="Dromer F."/>
            <person name="Young S.K."/>
            <person name="Zeng Q."/>
            <person name="Gargeya S."/>
            <person name="Fitzgerald M."/>
            <person name="Abouelleil A."/>
            <person name="Alvarado L."/>
            <person name="Berlin A.M."/>
            <person name="Chapman S.B."/>
            <person name="Dewar J."/>
            <person name="Goldberg J."/>
            <person name="Griggs A."/>
            <person name="Gujja S."/>
            <person name="Hansen M."/>
            <person name="Howarth C."/>
            <person name="Imamovic A."/>
            <person name="Larimer J."/>
            <person name="McCowan C."/>
            <person name="Murphy C."/>
            <person name="Pearson M."/>
            <person name="Priest M."/>
            <person name="Roberts A."/>
            <person name="Saif S."/>
            <person name="Shea T."/>
            <person name="Sykes S."/>
            <person name="Wortman J."/>
            <person name="Nusbaum C."/>
            <person name="Birren B."/>
        </authorList>
    </citation>
    <scope>NUCLEOTIDE SEQUENCE [LARGE SCALE GENOMIC DNA]</scope>
    <source>
        <strain evidence="3">CBS 10118</strain>
    </source>
</reference>
<feature type="domain" description="Zinc finger CHCC-type" evidence="2">
    <location>
        <begin position="102"/>
        <end position="129"/>
    </location>
</feature>
<dbReference type="InterPro" id="IPR019401">
    <property type="entry name" value="Znf_CHCC"/>
</dbReference>
<dbReference type="GO" id="GO:0005739">
    <property type="term" value="C:mitochondrion"/>
    <property type="evidence" value="ECO:0007669"/>
    <property type="project" value="GOC"/>
</dbReference>
<dbReference type="GO" id="GO:0006120">
    <property type="term" value="P:mitochondrial electron transport, NADH to ubiquinone"/>
    <property type="evidence" value="ECO:0007669"/>
    <property type="project" value="TreeGrafter"/>
</dbReference>
<dbReference type="PANTHER" id="PTHR13156">
    <property type="entry name" value="NADH-UBIQUINONE OXIDOREDUCTASE 13 KD-A SUBUNIT"/>
    <property type="match status" value="1"/>
</dbReference>
<name>A0A1B9GBE7_9TREE</name>
<feature type="compositionally biased region" description="Low complexity" evidence="1">
    <location>
        <begin position="39"/>
        <end position="52"/>
    </location>
</feature>
<feature type="compositionally biased region" description="Polar residues" evidence="1">
    <location>
        <begin position="53"/>
        <end position="63"/>
    </location>
</feature>
<keyword evidence="3" id="KW-0830">Ubiquinone</keyword>
<dbReference type="VEuPathDB" id="FungiDB:I302_03198"/>
<accession>A0A1B9GBE7</accession>
<reference evidence="3" key="2">
    <citation type="submission" date="2014-01" db="EMBL/GenBank/DDBJ databases">
        <title>Evolution of pathogenesis and genome organization in the Tremellales.</title>
        <authorList>
            <person name="Cuomo C."/>
            <person name="Litvintseva A."/>
            <person name="Heitman J."/>
            <person name="Chen Y."/>
            <person name="Sun S."/>
            <person name="Springer D."/>
            <person name="Dromer F."/>
            <person name="Young S."/>
            <person name="Zeng Q."/>
            <person name="Chapman S."/>
            <person name="Gujja S."/>
            <person name="Saif S."/>
            <person name="Birren B."/>
        </authorList>
    </citation>
    <scope>NUCLEOTIDE SEQUENCE</scope>
    <source>
        <strain evidence="3">CBS 10118</strain>
    </source>
</reference>
<protein>
    <submittedName>
        <fullName evidence="3">NADH dehydrogenase (Ubiquinone) Fe-S protein 6</fullName>
    </submittedName>
</protein>
<proteinExistence type="predicted"/>
<gene>
    <name evidence="3" type="ORF">I302_03198</name>
</gene>
<evidence type="ECO:0000313" key="3">
    <source>
        <dbReference type="EMBL" id="OCF28339.1"/>
    </source>
</evidence>
<sequence>MSLLRSLPRPTTLSRSFASSIRTYAAGIPQPSAPVQDKQPSSSTTPTLQQSPNVPSTWSTGQNPKPHAYDNQRFEQTALQFQPNAPSAMGMVSEDPVRLVSGRRATCDGGMGPLGHPKIFINLDKPGPKRYKIRTGASRTLDGLGTLWLRF</sequence>
<feature type="region of interest" description="Disordered" evidence="1">
    <location>
        <begin position="28"/>
        <end position="69"/>
    </location>
</feature>
<dbReference type="OrthoDB" id="2563688at2759"/>
<dbReference type="AlphaFoldDB" id="A0A1B9GBE7"/>
<dbReference type="Gene3D" id="2.60.260.40">
    <property type="entry name" value="q5lls5 like domains"/>
    <property type="match status" value="1"/>
</dbReference>